<evidence type="ECO:0000313" key="2">
    <source>
        <dbReference type="EMBL" id="PQQ17010.1"/>
    </source>
</evidence>
<evidence type="ECO:0000313" key="3">
    <source>
        <dbReference type="Proteomes" id="UP000250321"/>
    </source>
</evidence>
<evidence type="ECO:0008006" key="4">
    <source>
        <dbReference type="Google" id="ProtNLM"/>
    </source>
</evidence>
<dbReference type="Proteomes" id="UP000250321">
    <property type="component" value="Unassembled WGS sequence"/>
</dbReference>
<feature type="signal peptide" evidence="1">
    <location>
        <begin position="1"/>
        <end position="27"/>
    </location>
</feature>
<gene>
    <name evidence="2" type="ORF">Pyn_31106</name>
</gene>
<protein>
    <recommendedName>
        <fullName evidence="4">Secreted protein</fullName>
    </recommendedName>
</protein>
<organism evidence="2 3">
    <name type="scientific">Prunus yedoensis var. nudiflora</name>
    <dbReference type="NCBI Taxonomy" id="2094558"/>
    <lineage>
        <taxon>Eukaryota</taxon>
        <taxon>Viridiplantae</taxon>
        <taxon>Streptophyta</taxon>
        <taxon>Embryophyta</taxon>
        <taxon>Tracheophyta</taxon>
        <taxon>Spermatophyta</taxon>
        <taxon>Magnoliopsida</taxon>
        <taxon>eudicotyledons</taxon>
        <taxon>Gunneridae</taxon>
        <taxon>Pentapetalae</taxon>
        <taxon>rosids</taxon>
        <taxon>fabids</taxon>
        <taxon>Rosales</taxon>
        <taxon>Rosaceae</taxon>
        <taxon>Amygdaloideae</taxon>
        <taxon>Amygdaleae</taxon>
        <taxon>Prunus</taxon>
    </lineage>
</organism>
<keyword evidence="1" id="KW-0732">Signal</keyword>
<keyword evidence="3" id="KW-1185">Reference proteome</keyword>
<reference evidence="2 3" key="1">
    <citation type="submission" date="2018-02" db="EMBL/GenBank/DDBJ databases">
        <title>Draft genome of wild Prunus yedoensis var. nudiflora.</title>
        <authorList>
            <person name="Baek S."/>
            <person name="Kim J.-H."/>
            <person name="Choi K."/>
            <person name="Kim G.-B."/>
            <person name="Cho A."/>
            <person name="Jang H."/>
            <person name="Shin C.-H."/>
            <person name="Yu H.-J."/>
            <person name="Mun J.-H."/>
        </authorList>
    </citation>
    <scope>NUCLEOTIDE SEQUENCE [LARGE SCALE GENOMIC DNA]</scope>
    <source>
        <strain evidence="3">cv. Jeju island</strain>
        <tissue evidence="2">Leaf</tissue>
    </source>
</reference>
<accession>A0A314ZEI3</accession>
<proteinExistence type="predicted"/>
<name>A0A314ZEI3_PRUYE</name>
<sequence length="122" mass="13857">MSAPSDSSSGAILSWALPWTWWTPALARAGCHRWSWFFETRRPFAFAGLSSWNPFVPKTISPKPISSFPLCACAKRPRIKRGLLISYSTLPHVPSIARLLLAVRYYFVAAPSSIRYWSLLWN</sequence>
<dbReference type="EMBL" id="PJQY01000166">
    <property type="protein sequence ID" value="PQQ17010.1"/>
    <property type="molecule type" value="Genomic_DNA"/>
</dbReference>
<feature type="chain" id="PRO_5016429342" description="Secreted protein" evidence="1">
    <location>
        <begin position="28"/>
        <end position="122"/>
    </location>
</feature>
<dbReference type="AlphaFoldDB" id="A0A314ZEI3"/>
<evidence type="ECO:0000256" key="1">
    <source>
        <dbReference type="SAM" id="SignalP"/>
    </source>
</evidence>
<comment type="caution">
    <text evidence="2">The sequence shown here is derived from an EMBL/GenBank/DDBJ whole genome shotgun (WGS) entry which is preliminary data.</text>
</comment>